<dbReference type="SUPFAM" id="SSF53098">
    <property type="entry name" value="Ribonuclease H-like"/>
    <property type="match status" value="1"/>
</dbReference>
<reference evidence="1 2" key="1">
    <citation type="journal article" date="2019" name="Int. J. Syst. Evol. Microbiol.">
        <title>Capsulimonas corticalis gen. nov., sp. nov., an aerobic capsulated bacterium, of a novel bacterial order, Capsulimonadales ord. nov., of the class Armatimonadia of the phylum Armatimonadetes.</title>
        <authorList>
            <person name="Li J."/>
            <person name="Kudo C."/>
            <person name="Tonouchi A."/>
        </authorList>
    </citation>
    <scope>NUCLEOTIDE SEQUENCE [LARGE SCALE GENOMIC DNA]</scope>
    <source>
        <strain evidence="1 2">AX-7</strain>
    </source>
</reference>
<dbReference type="InterPro" id="IPR012337">
    <property type="entry name" value="RNaseH-like_sf"/>
</dbReference>
<gene>
    <name evidence="1" type="ORF">CCAX7_008200</name>
</gene>
<accession>A0A402CTW4</accession>
<evidence type="ECO:0000313" key="2">
    <source>
        <dbReference type="Proteomes" id="UP000287394"/>
    </source>
</evidence>
<dbReference type="RefSeq" id="WP_125205916.1">
    <property type="nucleotide sequence ID" value="NZ_AP025739.1"/>
</dbReference>
<keyword evidence="2" id="KW-1185">Reference proteome</keyword>
<name>A0A402CTW4_9BACT</name>
<dbReference type="EMBL" id="AP025739">
    <property type="protein sequence ID" value="BDI28769.1"/>
    <property type="molecule type" value="Genomic_DNA"/>
</dbReference>
<proteinExistence type="predicted"/>
<dbReference type="OrthoDB" id="9790530at2"/>
<evidence type="ECO:0000313" key="1">
    <source>
        <dbReference type="EMBL" id="BDI28769.1"/>
    </source>
</evidence>
<protein>
    <submittedName>
        <fullName evidence="1">Uncharacterized protein</fullName>
    </submittedName>
</protein>
<dbReference type="AlphaFoldDB" id="A0A402CTW4"/>
<organism evidence="1 2">
    <name type="scientific">Capsulimonas corticalis</name>
    <dbReference type="NCBI Taxonomy" id="2219043"/>
    <lineage>
        <taxon>Bacteria</taxon>
        <taxon>Bacillati</taxon>
        <taxon>Armatimonadota</taxon>
        <taxon>Armatimonadia</taxon>
        <taxon>Capsulimonadales</taxon>
        <taxon>Capsulimonadaceae</taxon>
        <taxon>Capsulimonas</taxon>
    </lineage>
</organism>
<sequence>MVKPHVPGPPLFLQAETTGTSLWYDRAVMIGWDTGGRYEVAFPESGDDRLAEALASAGALVTFDGFRLDLPFLKQHSPHLPLPEHQIDLRTLMRRKYGAAKTPSAKEHRGERAPNLWYGYRAGDPGALRRLIENNHAAIQRLKAMWRDCAGQPAHQTPPLSSRYLDLWIAQAGAPTPLFTYDRLRLDPNLRVVGIDLTGSETRPSGWCLLEGARAETRRIKTDDEMLARIADAAPAIVSLDSPLSLPAGRLRVDDRDPTRAQFGINRECERVLRRRGVGVYPPLLPSMQALTTRGIALADHIRRMGFPVIEGFPGAAQDILGIPRKKASVEYLRDGLTRFGVMGEFRQGRVSHDELDAITVAIVGLFYIAGRYEALGDEQEGCLIVPDLRESAEIMIQ</sequence>
<dbReference type="KEGG" id="ccot:CCAX7_008200"/>
<dbReference type="Proteomes" id="UP000287394">
    <property type="component" value="Chromosome"/>
</dbReference>